<dbReference type="AlphaFoldDB" id="A0A1H8LW07"/>
<accession>A0A1H8LW07</accession>
<proteinExistence type="predicted"/>
<dbReference type="STRING" id="604089.SAMN04487942_1705"/>
<evidence type="ECO:0000313" key="4">
    <source>
        <dbReference type="Proteomes" id="UP000198657"/>
    </source>
</evidence>
<keyword evidence="2" id="KW-0812">Transmembrane</keyword>
<sequence>METERNHNEPEETKTGKRMLTGMFADRESAENAYNSLHERGYAKDDINLIMSDETRKKHFTQDVKETEIGTKAAEGAGKGSAIGGTVGAIVGVVAALGTSLVIPGLGLLVAGPLAAGLAGAGAGGIAGGVIGALVGSGIPEERAKLYESGVKQGRIVMGVHPRNDDDANHIEKSWRENRGEEIYR</sequence>
<dbReference type="PANTHER" id="PTHR36109:SF2">
    <property type="entry name" value="MEMBRANE PROTEIN"/>
    <property type="match status" value="1"/>
</dbReference>
<evidence type="ECO:0000256" key="2">
    <source>
        <dbReference type="SAM" id="Phobius"/>
    </source>
</evidence>
<organism evidence="3 4">
    <name type="scientific">Flavobacterium sinopsychrotolerans</name>
    <dbReference type="NCBI Taxonomy" id="604089"/>
    <lineage>
        <taxon>Bacteria</taxon>
        <taxon>Pseudomonadati</taxon>
        <taxon>Bacteroidota</taxon>
        <taxon>Flavobacteriia</taxon>
        <taxon>Flavobacteriales</taxon>
        <taxon>Flavobacteriaceae</taxon>
        <taxon>Flavobacterium</taxon>
    </lineage>
</organism>
<dbReference type="InterPro" id="IPR052948">
    <property type="entry name" value="Low_temp-induced_all0457"/>
</dbReference>
<gene>
    <name evidence="3" type="ORF">SAMN04487942_1705</name>
</gene>
<feature type="transmembrane region" description="Helical" evidence="2">
    <location>
        <begin position="82"/>
        <end position="103"/>
    </location>
</feature>
<evidence type="ECO:0000313" key="3">
    <source>
        <dbReference type="EMBL" id="SEO09283.1"/>
    </source>
</evidence>
<feature type="transmembrane region" description="Helical" evidence="2">
    <location>
        <begin position="115"/>
        <end position="135"/>
    </location>
</feature>
<dbReference type="EMBL" id="FODN01000003">
    <property type="protein sequence ID" value="SEO09283.1"/>
    <property type="molecule type" value="Genomic_DNA"/>
</dbReference>
<keyword evidence="2" id="KW-1133">Transmembrane helix</keyword>
<feature type="compositionally biased region" description="Basic and acidic residues" evidence="1">
    <location>
        <begin position="162"/>
        <end position="185"/>
    </location>
</feature>
<dbReference type="RefSeq" id="WP_091169235.1">
    <property type="nucleotide sequence ID" value="NZ_CBCSFM010000012.1"/>
</dbReference>
<evidence type="ECO:0000256" key="1">
    <source>
        <dbReference type="SAM" id="MobiDB-lite"/>
    </source>
</evidence>
<keyword evidence="4" id="KW-1185">Reference proteome</keyword>
<keyword evidence="2" id="KW-0472">Membrane</keyword>
<feature type="region of interest" description="Disordered" evidence="1">
    <location>
        <begin position="161"/>
        <end position="185"/>
    </location>
</feature>
<reference evidence="4" key="1">
    <citation type="submission" date="2016-10" db="EMBL/GenBank/DDBJ databases">
        <authorList>
            <person name="Varghese N."/>
            <person name="Submissions S."/>
        </authorList>
    </citation>
    <scope>NUCLEOTIDE SEQUENCE [LARGE SCALE GENOMIC DNA]</scope>
    <source>
        <strain evidence="4">CGMCC 1.8704</strain>
    </source>
</reference>
<dbReference type="Proteomes" id="UP000198657">
    <property type="component" value="Unassembled WGS sequence"/>
</dbReference>
<dbReference type="PANTHER" id="PTHR36109">
    <property type="entry name" value="MEMBRANE PROTEIN-RELATED"/>
    <property type="match status" value="1"/>
</dbReference>
<protein>
    <recommendedName>
        <fullName evidence="5">Heat induced stress protein YflT</fullName>
    </recommendedName>
</protein>
<evidence type="ECO:0008006" key="5">
    <source>
        <dbReference type="Google" id="ProtNLM"/>
    </source>
</evidence>
<name>A0A1H8LW07_9FLAO</name>
<dbReference type="OrthoDB" id="282393at2"/>